<dbReference type="InterPro" id="IPR046947">
    <property type="entry name" value="LytR-like"/>
</dbReference>
<name>A0A6I0JXF5_BACUN</name>
<dbReference type="GO" id="GO:0003677">
    <property type="term" value="F:DNA binding"/>
    <property type="evidence" value="ECO:0007669"/>
    <property type="project" value="InterPro"/>
</dbReference>
<evidence type="ECO:0000259" key="1">
    <source>
        <dbReference type="PROSITE" id="PS50930"/>
    </source>
</evidence>
<gene>
    <name evidence="4" type="ORF">GAP55_14350</name>
    <name evidence="2" type="ORF">GAQ70_17000</name>
    <name evidence="3" type="ORF">GAQ75_18715</name>
</gene>
<proteinExistence type="predicted"/>
<dbReference type="Proteomes" id="UP000438773">
    <property type="component" value="Unassembled WGS sequence"/>
</dbReference>
<dbReference type="SMART" id="SM00850">
    <property type="entry name" value="LytTR"/>
    <property type="match status" value="1"/>
</dbReference>
<feature type="domain" description="HTH LytTR-type" evidence="1">
    <location>
        <begin position="44"/>
        <end position="145"/>
    </location>
</feature>
<evidence type="ECO:0000313" key="2">
    <source>
        <dbReference type="EMBL" id="KAB4108053.1"/>
    </source>
</evidence>
<sequence>MLKCITFDGDVATLDMLMDHLEKIERALTKVNEQLYAKRVGKPIFLREGNRIIRLHPDEILYVEGYGDYVRVHRTNNKPLLSQNSLKSFEECLGENDFCRVHRSYIVSLSHIEYIERKRIRIGSTNTLIPVSDSYLPVLMGKLCLQT</sequence>
<reference evidence="5 6" key="1">
    <citation type="journal article" date="2019" name="Nat. Med.">
        <title>A library of human gut bacterial isolates paired with longitudinal multiomics data enables mechanistic microbiome research.</title>
        <authorList>
            <person name="Poyet M."/>
            <person name="Groussin M."/>
            <person name="Gibbons S.M."/>
            <person name="Avila-Pacheco J."/>
            <person name="Jiang X."/>
            <person name="Kearney S.M."/>
            <person name="Perrotta A.R."/>
            <person name="Berdy B."/>
            <person name="Zhao S."/>
            <person name="Lieberman T.D."/>
            <person name="Swanson P.K."/>
            <person name="Smith M."/>
            <person name="Roesemann S."/>
            <person name="Alexander J.E."/>
            <person name="Rich S.A."/>
            <person name="Livny J."/>
            <person name="Vlamakis H."/>
            <person name="Clish C."/>
            <person name="Bullock K."/>
            <person name="Deik A."/>
            <person name="Scott J."/>
            <person name="Pierce K.A."/>
            <person name="Xavier R.J."/>
            <person name="Alm E.J."/>
        </authorList>
    </citation>
    <scope>NUCLEOTIDE SEQUENCE [LARGE SCALE GENOMIC DNA]</scope>
    <source>
        <strain evidence="4 7">BIOML-A11</strain>
        <strain evidence="2 6">BIOML-A36</strain>
        <strain evidence="3 5">BIOML-A37</strain>
    </source>
</reference>
<evidence type="ECO:0000313" key="6">
    <source>
        <dbReference type="Proteomes" id="UP000441711"/>
    </source>
</evidence>
<dbReference type="PANTHER" id="PTHR37299">
    <property type="entry name" value="TRANSCRIPTIONAL REGULATOR-RELATED"/>
    <property type="match status" value="1"/>
</dbReference>
<dbReference type="GO" id="GO:0000156">
    <property type="term" value="F:phosphorelay response regulator activity"/>
    <property type="evidence" value="ECO:0007669"/>
    <property type="project" value="InterPro"/>
</dbReference>
<dbReference type="InterPro" id="IPR007492">
    <property type="entry name" value="LytTR_DNA-bd_dom"/>
</dbReference>
<dbReference type="Proteomes" id="UP000466952">
    <property type="component" value="Unassembled WGS sequence"/>
</dbReference>
<organism evidence="3 5">
    <name type="scientific">Bacteroides uniformis</name>
    <dbReference type="NCBI Taxonomy" id="820"/>
    <lineage>
        <taxon>Bacteria</taxon>
        <taxon>Pseudomonadati</taxon>
        <taxon>Bacteroidota</taxon>
        <taxon>Bacteroidia</taxon>
        <taxon>Bacteroidales</taxon>
        <taxon>Bacteroidaceae</taxon>
        <taxon>Bacteroides</taxon>
    </lineage>
</organism>
<dbReference type="RefSeq" id="WP_005832579.1">
    <property type="nucleotide sequence ID" value="NZ_JADPGA010000011.1"/>
</dbReference>
<dbReference type="AlphaFoldDB" id="A0A6I0JXF5"/>
<evidence type="ECO:0000313" key="3">
    <source>
        <dbReference type="EMBL" id="KAB4121721.1"/>
    </source>
</evidence>
<protein>
    <submittedName>
        <fullName evidence="3">LytTR family transcriptional regulator</fullName>
    </submittedName>
</protein>
<dbReference type="Gene3D" id="2.40.50.1020">
    <property type="entry name" value="LytTr DNA-binding domain"/>
    <property type="match status" value="1"/>
</dbReference>
<dbReference type="PANTHER" id="PTHR37299:SF1">
    <property type="entry name" value="STAGE 0 SPORULATION PROTEIN A HOMOLOG"/>
    <property type="match status" value="1"/>
</dbReference>
<evidence type="ECO:0000313" key="5">
    <source>
        <dbReference type="Proteomes" id="UP000438773"/>
    </source>
</evidence>
<evidence type="ECO:0000313" key="7">
    <source>
        <dbReference type="Proteomes" id="UP000466952"/>
    </source>
</evidence>
<dbReference type="EMBL" id="WCTR01000010">
    <property type="protein sequence ID" value="KAB4211047.1"/>
    <property type="molecule type" value="Genomic_DNA"/>
</dbReference>
<dbReference type="EMBL" id="WCUQ01000012">
    <property type="protein sequence ID" value="KAB4121721.1"/>
    <property type="molecule type" value="Genomic_DNA"/>
</dbReference>
<dbReference type="Proteomes" id="UP000441711">
    <property type="component" value="Unassembled WGS sequence"/>
</dbReference>
<comment type="caution">
    <text evidence="3">The sequence shown here is derived from an EMBL/GenBank/DDBJ whole genome shotgun (WGS) entry which is preliminary data.</text>
</comment>
<accession>A0A6I0JXF5</accession>
<evidence type="ECO:0000313" key="4">
    <source>
        <dbReference type="EMBL" id="KAB4211047.1"/>
    </source>
</evidence>
<dbReference type="Pfam" id="PF04397">
    <property type="entry name" value="LytTR"/>
    <property type="match status" value="1"/>
</dbReference>
<dbReference type="EMBL" id="WCUP01000012">
    <property type="protein sequence ID" value="KAB4108053.1"/>
    <property type="molecule type" value="Genomic_DNA"/>
</dbReference>
<dbReference type="PROSITE" id="PS50930">
    <property type="entry name" value="HTH_LYTTR"/>
    <property type="match status" value="1"/>
</dbReference>